<accession>A0ABD1PCC0</accession>
<dbReference type="AlphaFoldDB" id="A0ABD1PCC0"/>
<dbReference type="EMBL" id="JBFOLK010000014">
    <property type="protein sequence ID" value="KAL2461535.1"/>
    <property type="molecule type" value="Genomic_DNA"/>
</dbReference>
<dbReference type="Proteomes" id="UP001604336">
    <property type="component" value="Unassembled WGS sequence"/>
</dbReference>
<proteinExistence type="predicted"/>
<dbReference type="InterPro" id="IPR044976">
    <property type="entry name" value="FIPS5/FIPS3-like"/>
</dbReference>
<evidence type="ECO:0000256" key="1">
    <source>
        <dbReference type="SAM" id="MobiDB-lite"/>
    </source>
</evidence>
<dbReference type="PANTHER" id="PTHR36884">
    <property type="entry name" value="FIP1[III]-LIKE PROTEIN"/>
    <property type="match status" value="1"/>
</dbReference>
<keyword evidence="3" id="KW-1185">Reference proteome</keyword>
<feature type="region of interest" description="Disordered" evidence="1">
    <location>
        <begin position="54"/>
        <end position="80"/>
    </location>
</feature>
<organism evidence="2 3">
    <name type="scientific">Abeliophyllum distichum</name>
    <dbReference type="NCBI Taxonomy" id="126358"/>
    <lineage>
        <taxon>Eukaryota</taxon>
        <taxon>Viridiplantae</taxon>
        <taxon>Streptophyta</taxon>
        <taxon>Embryophyta</taxon>
        <taxon>Tracheophyta</taxon>
        <taxon>Spermatophyta</taxon>
        <taxon>Magnoliopsida</taxon>
        <taxon>eudicotyledons</taxon>
        <taxon>Gunneridae</taxon>
        <taxon>Pentapetalae</taxon>
        <taxon>asterids</taxon>
        <taxon>lamiids</taxon>
        <taxon>Lamiales</taxon>
        <taxon>Oleaceae</taxon>
        <taxon>Forsythieae</taxon>
        <taxon>Abeliophyllum</taxon>
    </lineage>
</organism>
<feature type="region of interest" description="Disordered" evidence="1">
    <location>
        <begin position="118"/>
        <end position="143"/>
    </location>
</feature>
<evidence type="ECO:0000313" key="2">
    <source>
        <dbReference type="EMBL" id="KAL2461535.1"/>
    </source>
</evidence>
<name>A0ABD1PCC0_9LAMI</name>
<sequence length="143" mass="16332">MSNLWLCTLQLSRRRSEAGCTMSYGRHDYMDWNSDPEQETPTGLNDFGSEKAALAKTEKADTNQGDKSWNDKFPDTQQNGYLDIEEEHTGTASNGNTVVHGLDDLRIQEIMAKMEKRRERFKDPITSNKDAVKPSNHLMEFDT</sequence>
<gene>
    <name evidence="2" type="ORF">Adt_44955</name>
</gene>
<comment type="caution">
    <text evidence="2">The sequence shown here is derived from an EMBL/GenBank/DDBJ whole genome shotgun (WGS) entry which is preliminary data.</text>
</comment>
<evidence type="ECO:0000313" key="3">
    <source>
        <dbReference type="Proteomes" id="UP001604336"/>
    </source>
</evidence>
<protein>
    <submittedName>
        <fullName evidence="2">FIP1[III]-like protein</fullName>
    </submittedName>
</protein>
<reference evidence="3" key="1">
    <citation type="submission" date="2024-07" db="EMBL/GenBank/DDBJ databases">
        <title>Two chromosome-level genome assemblies of Korean endemic species Abeliophyllum distichum and Forsythia ovata (Oleaceae).</title>
        <authorList>
            <person name="Jang H."/>
        </authorList>
    </citation>
    <scope>NUCLEOTIDE SEQUENCE [LARGE SCALE GENOMIC DNA]</scope>
</reference>
<dbReference type="PANTHER" id="PTHR36884:SF4">
    <property type="entry name" value="FIP1[III]-LIKE PROTEIN"/>
    <property type="match status" value="1"/>
</dbReference>